<evidence type="ECO:0000256" key="1">
    <source>
        <dbReference type="ARBA" id="ARBA00010134"/>
    </source>
</evidence>
<dbReference type="InterPro" id="IPR001309">
    <property type="entry name" value="Pept_C14_p20"/>
</dbReference>
<dbReference type="PROSITE" id="PS50207">
    <property type="entry name" value="CASPASE_P10"/>
    <property type="match status" value="1"/>
</dbReference>
<feature type="compositionally biased region" description="Polar residues" evidence="3">
    <location>
        <begin position="1"/>
        <end position="12"/>
    </location>
</feature>
<feature type="region of interest" description="Disordered" evidence="3">
    <location>
        <begin position="1"/>
        <end position="72"/>
    </location>
</feature>
<feature type="domain" description="Caspase family p10" evidence="4">
    <location>
        <begin position="405"/>
        <end position="500"/>
    </location>
</feature>
<dbReference type="Pfam" id="PF00656">
    <property type="entry name" value="Peptidase_C14"/>
    <property type="match status" value="1"/>
</dbReference>
<dbReference type="PANTHER" id="PTHR10454">
    <property type="entry name" value="CASPASE"/>
    <property type="match status" value="1"/>
</dbReference>
<organism evidence="6">
    <name type="scientific">Lygus hesperus</name>
    <name type="common">Western plant bug</name>
    <dbReference type="NCBI Taxonomy" id="30085"/>
    <lineage>
        <taxon>Eukaryota</taxon>
        <taxon>Metazoa</taxon>
        <taxon>Ecdysozoa</taxon>
        <taxon>Arthropoda</taxon>
        <taxon>Hexapoda</taxon>
        <taxon>Insecta</taxon>
        <taxon>Pterygota</taxon>
        <taxon>Neoptera</taxon>
        <taxon>Paraneoptera</taxon>
        <taxon>Hemiptera</taxon>
        <taxon>Heteroptera</taxon>
        <taxon>Panheteroptera</taxon>
        <taxon>Cimicomorpha</taxon>
        <taxon>Miridae</taxon>
        <taxon>Mirini</taxon>
        <taxon>Lygus</taxon>
    </lineage>
</organism>
<reference evidence="6" key="1">
    <citation type="journal article" date="2016" name="Gigascience">
        <title>De novo construction of an expanded transcriptome assembly for the western tarnished plant bug, Lygus hesperus.</title>
        <authorList>
            <person name="Tassone E.E."/>
            <person name="Geib S.M."/>
            <person name="Hall B."/>
            <person name="Fabrick J.A."/>
            <person name="Brent C.S."/>
            <person name="Hull J.J."/>
        </authorList>
    </citation>
    <scope>NUCLEOTIDE SEQUENCE</scope>
</reference>
<dbReference type="CDD" id="cd00032">
    <property type="entry name" value="CASc"/>
    <property type="match status" value="1"/>
</dbReference>
<accession>A0A146L3S4</accession>
<dbReference type="GO" id="GO:0005737">
    <property type="term" value="C:cytoplasm"/>
    <property type="evidence" value="ECO:0007669"/>
    <property type="project" value="TreeGrafter"/>
</dbReference>
<sequence length="513" mass="55666">MEAGPPNNTSASRIRKVSTMDNVPPERFASVSAAGSSSDGSMIQSFGTSVSKSVSEDTISRSGGLSGGLYSSEPRVRKTSLIDSMPSQGSESMIGMGKCSIVGTFDVSGTSSPVGFGIGSKNNSANHGQSEPRTRKVSDVIDSFGIGSPSSPYSLNQLSPVFRYSSESSSSSQGASKSPARLTFDQSSSTESTSPNDLVEYPFTPAKFPLQAAPAARHCDETDAQPPEREPGPSGKIELVEALMTVEPDDDEYPMGLPHLRRGVAVIFNNDRFNSEPERNGSAADVRALERSLSSLGFEVDVHPNLTRSEIADELDKLVNADLDDCECFCLAVLTHGEAPELLHAYDGVYRQSELWTPFTGSNCPKLAGKPKIFLIQACRGEGLDRGVRLVRYANSSQTDASPRWSYVIPAWADFLIAHSSVQGFFSWRNPEDGTWWIQTLCQELESRGATTDLVKILTIVNRRVALEFESFVLNRPDLSGCKEIPSFTSTLMRDVYFRARPILHKMQADPSS</sequence>
<dbReference type="Gene3D" id="3.40.50.1460">
    <property type="match status" value="1"/>
</dbReference>
<dbReference type="PRINTS" id="PR00376">
    <property type="entry name" value="IL1BCENZYME"/>
</dbReference>
<evidence type="ECO:0000259" key="5">
    <source>
        <dbReference type="PROSITE" id="PS50208"/>
    </source>
</evidence>
<evidence type="ECO:0000313" key="6">
    <source>
        <dbReference type="EMBL" id="JAQ01842.1"/>
    </source>
</evidence>
<dbReference type="InterPro" id="IPR029030">
    <property type="entry name" value="Caspase-like_dom_sf"/>
</dbReference>
<dbReference type="EMBL" id="GDHC01016787">
    <property type="protein sequence ID" value="JAQ01842.1"/>
    <property type="molecule type" value="Transcribed_RNA"/>
</dbReference>
<evidence type="ECO:0000259" key="4">
    <source>
        <dbReference type="PROSITE" id="PS50207"/>
    </source>
</evidence>
<feature type="compositionally biased region" description="Polar residues" evidence="3">
    <location>
        <begin position="184"/>
        <end position="196"/>
    </location>
</feature>
<dbReference type="GO" id="GO:0004197">
    <property type="term" value="F:cysteine-type endopeptidase activity"/>
    <property type="evidence" value="ECO:0007669"/>
    <property type="project" value="InterPro"/>
</dbReference>
<name>A0A146L3S4_LYGHE</name>
<comment type="similarity">
    <text evidence="1 2">Belongs to the peptidase C14A family.</text>
</comment>
<dbReference type="PROSITE" id="PS01122">
    <property type="entry name" value="CASPASE_CYS"/>
    <property type="match status" value="1"/>
</dbReference>
<dbReference type="SMART" id="SM00115">
    <property type="entry name" value="CASc"/>
    <property type="match status" value="1"/>
</dbReference>
<feature type="compositionally biased region" description="Basic and acidic residues" evidence="3">
    <location>
        <begin position="217"/>
        <end position="231"/>
    </location>
</feature>
<dbReference type="AlphaFoldDB" id="A0A146L3S4"/>
<dbReference type="InterPro" id="IPR015917">
    <property type="entry name" value="Pept_C14A"/>
</dbReference>
<dbReference type="PANTHER" id="PTHR10454:SF232">
    <property type="entry name" value="AT03047P-RELATED"/>
    <property type="match status" value="1"/>
</dbReference>
<dbReference type="GO" id="GO:0006915">
    <property type="term" value="P:apoptotic process"/>
    <property type="evidence" value="ECO:0007669"/>
    <property type="project" value="TreeGrafter"/>
</dbReference>
<dbReference type="InterPro" id="IPR033139">
    <property type="entry name" value="Caspase_cys_AS"/>
</dbReference>
<dbReference type="GO" id="GO:0043525">
    <property type="term" value="P:positive regulation of neuron apoptotic process"/>
    <property type="evidence" value="ECO:0007669"/>
    <property type="project" value="TreeGrafter"/>
</dbReference>
<gene>
    <name evidence="6" type="primary">CASP1_4</name>
    <name evidence="6" type="ORF">g.74516</name>
</gene>
<evidence type="ECO:0000256" key="2">
    <source>
        <dbReference type="RuleBase" id="RU003971"/>
    </source>
</evidence>
<feature type="region of interest" description="Disordered" evidence="3">
    <location>
        <begin position="165"/>
        <end position="235"/>
    </location>
</feature>
<dbReference type="InterPro" id="IPR011600">
    <property type="entry name" value="Pept_C14_caspase"/>
</dbReference>
<dbReference type="SUPFAM" id="SSF52129">
    <property type="entry name" value="Caspase-like"/>
    <property type="match status" value="1"/>
</dbReference>
<dbReference type="InterPro" id="IPR002398">
    <property type="entry name" value="Pept_C14"/>
</dbReference>
<dbReference type="PROSITE" id="PS50208">
    <property type="entry name" value="CASPASE_P20"/>
    <property type="match status" value="1"/>
</dbReference>
<protein>
    <submittedName>
        <fullName evidence="6">Caspase-1</fullName>
    </submittedName>
</protein>
<dbReference type="InterPro" id="IPR002138">
    <property type="entry name" value="Pept_C14_p10"/>
</dbReference>
<feature type="compositionally biased region" description="Polar residues" evidence="3">
    <location>
        <begin position="42"/>
        <end position="53"/>
    </location>
</feature>
<proteinExistence type="inferred from homology"/>
<feature type="domain" description="Caspase family p20" evidence="5">
    <location>
        <begin position="261"/>
        <end position="383"/>
    </location>
</feature>
<feature type="compositionally biased region" description="Low complexity" evidence="3">
    <location>
        <begin position="29"/>
        <end position="41"/>
    </location>
</feature>
<feature type="compositionally biased region" description="Low complexity" evidence="3">
    <location>
        <begin position="165"/>
        <end position="178"/>
    </location>
</feature>
<dbReference type="GO" id="GO:0006508">
    <property type="term" value="P:proteolysis"/>
    <property type="evidence" value="ECO:0007669"/>
    <property type="project" value="InterPro"/>
</dbReference>
<evidence type="ECO:0000256" key="3">
    <source>
        <dbReference type="SAM" id="MobiDB-lite"/>
    </source>
</evidence>